<accession>E5Y1P7</accession>
<dbReference type="EMBL" id="ADCP02000002">
    <property type="protein sequence ID" value="EFV46078.1"/>
    <property type="molecule type" value="Genomic_DNA"/>
</dbReference>
<dbReference type="Proteomes" id="UP000006034">
    <property type="component" value="Unassembled WGS sequence"/>
</dbReference>
<comment type="caution">
    <text evidence="2">The sequence shown here is derived from an EMBL/GenBank/DDBJ whole genome shotgun (WGS) entry which is preliminary data.</text>
</comment>
<feature type="domain" description="UPF0033" evidence="1">
    <location>
        <begin position="3"/>
        <end position="64"/>
    </location>
</feature>
<dbReference type="Pfam" id="PF01206">
    <property type="entry name" value="TusA"/>
    <property type="match status" value="1"/>
</dbReference>
<dbReference type="SUPFAM" id="SSF64307">
    <property type="entry name" value="SirA-like"/>
    <property type="match status" value="1"/>
</dbReference>
<reference evidence="2 3" key="1">
    <citation type="submission" date="2010-10" db="EMBL/GenBank/DDBJ databases">
        <authorList>
            <consortium name="The Broad Institute Genome Sequencing Platform"/>
            <person name="Ward D."/>
            <person name="Earl A."/>
            <person name="Feldgarden M."/>
            <person name="Young S.K."/>
            <person name="Gargeya S."/>
            <person name="Zeng Q."/>
            <person name="Alvarado L."/>
            <person name="Berlin A."/>
            <person name="Bochicchio J."/>
            <person name="Chapman S.B."/>
            <person name="Chen Z."/>
            <person name="Freedman E."/>
            <person name="Gellesch M."/>
            <person name="Goldberg J."/>
            <person name="Griggs A."/>
            <person name="Gujja S."/>
            <person name="Heilman E."/>
            <person name="Heiman D."/>
            <person name="Howarth C."/>
            <person name="Mehta T."/>
            <person name="Neiman D."/>
            <person name="Pearson M."/>
            <person name="Roberts A."/>
            <person name="Saif S."/>
            <person name="Shea T."/>
            <person name="Shenoy N."/>
            <person name="Sisk P."/>
            <person name="Stolte C."/>
            <person name="Sykes S."/>
            <person name="White J."/>
            <person name="Yandava C."/>
            <person name="Allen-Vercoe E."/>
            <person name="Sibley C."/>
            <person name="Ambrose C.E."/>
            <person name="Strauss J."/>
            <person name="Daigneault M."/>
            <person name="Haas B."/>
            <person name="Nusbaum C."/>
            <person name="Birren B."/>
        </authorList>
    </citation>
    <scope>NUCLEOTIDE SEQUENCE [LARGE SCALE GENOMIC DNA]</scope>
    <source>
        <strain evidence="2 3">3_1_6</strain>
    </source>
</reference>
<dbReference type="SUPFAM" id="SSF75169">
    <property type="entry name" value="DsrEFH-like"/>
    <property type="match status" value="1"/>
</dbReference>
<evidence type="ECO:0000313" key="3">
    <source>
        <dbReference type="Proteomes" id="UP000006034"/>
    </source>
</evidence>
<proteinExistence type="predicted"/>
<protein>
    <submittedName>
        <fullName evidence="2">Selenium metabolism protein YedF</fullName>
    </submittedName>
</protein>
<organism evidence="2 3">
    <name type="scientific">Bilophila wadsworthia (strain 3_1_6)</name>
    <dbReference type="NCBI Taxonomy" id="563192"/>
    <lineage>
        <taxon>Bacteria</taxon>
        <taxon>Pseudomonadati</taxon>
        <taxon>Thermodesulfobacteriota</taxon>
        <taxon>Desulfovibrionia</taxon>
        <taxon>Desulfovibrionales</taxon>
        <taxon>Desulfovibrionaceae</taxon>
        <taxon>Bilophila</taxon>
    </lineage>
</organism>
<dbReference type="Gene3D" id="3.30.110.40">
    <property type="entry name" value="TusA-like domain"/>
    <property type="match status" value="1"/>
</dbReference>
<dbReference type="HOGENOM" id="CLU_097491_0_0_7"/>
<dbReference type="InterPro" id="IPR027396">
    <property type="entry name" value="DsrEFH-like"/>
</dbReference>
<evidence type="ECO:0000259" key="1">
    <source>
        <dbReference type="Pfam" id="PF01206"/>
    </source>
</evidence>
<dbReference type="InterPro" id="IPR019870">
    <property type="entry name" value="Se_metab_YedF"/>
</dbReference>
<dbReference type="STRING" id="563192.HMPREF0179_00118"/>
<reference evidence="2 3" key="2">
    <citation type="submission" date="2013-04" db="EMBL/GenBank/DDBJ databases">
        <title>The Genome Sequence of Bilophila wadsworthia 3_1_6.</title>
        <authorList>
            <consortium name="The Broad Institute Genomics Platform"/>
            <person name="Earl A."/>
            <person name="Ward D."/>
            <person name="Feldgarden M."/>
            <person name="Gevers D."/>
            <person name="Sibley C."/>
            <person name="Strauss J."/>
            <person name="Allen-Vercoe E."/>
            <person name="Walker B."/>
            <person name="Young S."/>
            <person name="Zeng Q."/>
            <person name="Gargeya S."/>
            <person name="Fitzgerald M."/>
            <person name="Haas B."/>
            <person name="Abouelleil A."/>
            <person name="Allen A.W."/>
            <person name="Alvarado L."/>
            <person name="Arachchi H.M."/>
            <person name="Berlin A.M."/>
            <person name="Chapman S.B."/>
            <person name="Gainer-Dewar J."/>
            <person name="Goldberg J."/>
            <person name="Griggs A."/>
            <person name="Gujja S."/>
            <person name="Hansen M."/>
            <person name="Howarth C."/>
            <person name="Imamovic A."/>
            <person name="Ireland A."/>
            <person name="Larimer J."/>
            <person name="McCowan C."/>
            <person name="Murphy C."/>
            <person name="Pearson M."/>
            <person name="Poon T.W."/>
            <person name="Priest M."/>
            <person name="Roberts A."/>
            <person name="Saif S."/>
            <person name="Shea T."/>
            <person name="Sisk P."/>
            <person name="Sykes S."/>
            <person name="Wortman J."/>
            <person name="Nusbaum C."/>
            <person name="Birren B."/>
        </authorList>
    </citation>
    <scope>NUCLEOTIDE SEQUENCE [LARGE SCALE GENOMIC DNA]</scope>
    <source>
        <strain evidence="2 3">3_1_6</strain>
    </source>
</reference>
<dbReference type="InterPro" id="IPR036868">
    <property type="entry name" value="TusA-like_sf"/>
</dbReference>
<dbReference type="RefSeq" id="WP_005024064.1">
    <property type="nucleotide sequence ID" value="NZ_KE150239.1"/>
</dbReference>
<keyword evidence="3" id="KW-1185">Reference proteome</keyword>
<gene>
    <name evidence="2" type="ORF">HMPREF0179_00118</name>
</gene>
<dbReference type="AlphaFoldDB" id="E5Y1P7"/>
<sequence length="199" mass="21189">MTKELNCCGLACPEPVIRCRRMLEEEKPASLRVLVDNTAASENVGRFLGRTGYSVEVRQEGADLWCVSATACGCRVTEPEPAAATLTPGKTLVLITTETFGRGDDELGEKLMGNFLSTLPELGESLWRVILLNGGVKLAATPGKALDSLKALENAGTDVLVCGTCLDFYGLLEAKQAGQTTNMLDVVTSLALADKVIRP</sequence>
<dbReference type="NCBIfam" id="TIGR03527">
    <property type="entry name" value="selenium_YedF"/>
    <property type="match status" value="1"/>
</dbReference>
<dbReference type="InterPro" id="IPR001455">
    <property type="entry name" value="TusA-like"/>
</dbReference>
<dbReference type="OrthoDB" id="9801500at2"/>
<dbReference type="GeneID" id="78087086"/>
<name>E5Y1P7_BILW3</name>
<evidence type="ECO:0000313" key="2">
    <source>
        <dbReference type="EMBL" id="EFV46078.1"/>
    </source>
</evidence>
<dbReference type="eggNOG" id="COG0425">
    <property type="taxonomic scope" value="Bacteria"/>
</dbReference>